<dbReference type="InterPro" id="IPR006171">
    <property type="entry name" value="TOPRIM_dom"/>
</dbReference>
<dbReference type="EMBL" id="DSMG01000076">
    <property type="protein sequence ID" value="HDX31175.1"/>
    <property type="molecule type" value="Genomic_DNA"/>
</dbReference>
<dbReference type="InterPro" id="IPR025589">
    <property type="entry name" value="Toprim_C_rpt"/>
</dbReference>
<reference evidence="12" key="1">
    <citation type="journal article" date="2020" name="mSystems">
        <title>Genome- and Community-Level Interaction Insights into Carbon Utilization and Element Cycling Functions of Hydrothermarchaeota in Hydrothermal Sediment.</title>
        <authorList>
            <person name="Zhou Z."/>
            <person name="Liu Y."/>
            <person name="Xu W."/>
            <person name="Pan J."/>
            <person name="Luo Z.H."/>
            <person name="Li M."/>
        </authorList>
    </citation>
    <scope>NUCLEOTIDE SEQUENCE [LARGE SCALE GENOMIC DNA]</scope>
    <source>
        <strain evidence="12">SpSt-289</strain>
    </source>
</reference>
<dbReference type="HAMAP" id="MF_00952">
    <property type="entry name" value="Topoisom_1_prok"/>
    <property type="match status" value="1"/>
</dbReference>
<feature type="site" description="Interaction with DNA" evidence="8">
    <location>
        <position position="33"/>
    </location>
</feature>
<dbReference type="GO" id="GO:0003917">
    <property type="term" value="F:DNA topoisomerase type I (single strand cut, ATP-independent) activity"/>
    <property type="evidence" value="ECO:0007669"/>
    <property type="project" value="UniProtKB-UniRule"/>
</dbReference>
<dbReference type="Gene3D" id="2.70.20.10">
    <property type="entry name" value="Topoisomerase I, domain 3"/>
    <property type="match status" value="1"/>
</dbReference>
<dbReference type="InterPro" id="IPR005733">
    <property type="entry name" value="TopoI_bac-type"/>
</dbReference>
<feature type="domain" description="Toprim" evidence="10">
    <location>
        <begin position="3"/>
        <end position="127"/>
    </location>
</feature>
<dbReference type="SMART" id="SM00493">
    <property type="entry name" value="TOPRIM"/>
    <property type="match status" value="1"/>
</dbReference>
<dbReference type="SMART" id="SM00437">
    <property type="entry name" value="TOP1Ac"/>
    <property type="match status" value="1"/>
</dbReference>
<comment type="similarity">
    <text evidence="2 8">Belongs to the type IA topoisomerase family.</text>
</comment>
<dbReference type="InterPro" id="IPR000380">
    <property type="entry name" value="Topo_IA"/>
</dbReference>
<feature type="region of interest" description="Interaction with DNA" evidence="8">
    <location>
        <begin position="176"/>
        <end position="181"/>
    </location>
</feature>
<organism evidence="12">
    <name type="scientific">Caldilinea aerophila</name>
    <dbReference type="NCBI Taxonomy" id="133453"/>
    <lineage>
        <taxon>Bacteria</taxon>
        <taxon>Bacillati</taxon>
        <taxon>Chloroflexota</taxon>
        <taxon>Caldilineae</taxon>
        <taxon>Caldilineales</taxon>
        <taxon>Caldilineaceae</taxon>
        <taxon>Caldilinea</taxon>
    </lineage>
</organism>
<feature type="site" description="Interaction with DNA" evidence="8">
    <location>
        <position position="153"/>
    </location>
</feature>
<evidence type="ECO:0000256" key="2">
    <source>
        <dbReference type="ARBA" id="ARBA00009446"/>
    </source>
</evidence>
<dbReference type="CDD" id="cd03363">
    <property type="entry name" value="TOPRIM_TopoIA_TopoI"/>
    <property type="match status" value="1"/>
</dbReference>
<keyword evidence="7 8" id="KW-0413">Isomerase</keyword>
<feature type="domain" description="Topo IA-type catalytic" evidence="11">
    <location>
        <begin position="142"/>
        <end position="588"/>
    </location>
</feature>
<evidence type="ECO:0000256" key="6">
    <source>
        <dbReference type="ARBA" id="ARBA00023125"/>
    </source>
</evidence>
<comment type="subunit">
    <text evidence="8">Monomer.</text>
</comment>
<gene>
    <name evidence="8 12" type="primary">topA</name>
    <name evidence="12" type="ORF">ENQ20_06725</name>
</gene>
<dbReference type="Pfam" id="PF01131">
    <property type="entry name" value="Topoisom_bac"/>
    <property type="match status" value="1"/>
</dbReference>
<comment type="caution">
    <text evidence="12">The sequence shown here is derived from an EMBL/GenBank/DDBJ whole genome shotgun (WGS) entry which is preliminary data.</text>
</comment>
<dbReference type="CDD" id="cd00186">
    <property type="entry name" value="TOP1Ac"/>
    <property type="match status" value="1"/>
</dbReference>
<dbReference type="InterPro" id="IPR003601">
    <property type="entry name" value="Topo_IA_2"/>
</dbReference>
<feature type="site" description="Interaction with DNA" evidence="8">
    <location>
        <position position="520"/>
    </location>
</feature>
<dbReference type="InterPro" id="IPR023406">
    <property type="entry name" value="Topo_IA_AS"/>
</dbReference>
<dbReference type="InterPro" id="IPR028612">
    <property type="entry name" value="Topoisom_1_IA"/>
</dbReference>
<dbReference type="GO" id="GO:0046872">
    <property type="term" value="F:metal ion binding"/>
    <property type="evidence" value="ECO:0007669"/>
    <property type="project" value="UniProtKB-KW"/>
</dbReference>
<dbReference type="InterPro" id="IPR023405">
    <property type="entry name" value="Topo_IA_core_domain"/>
</dbReference>
<accession>A0A7C1FS68</accession>
<dbReference type="InterPro" id="IPR013825">
    <property type="entry name" value="Topo_IA_cen_sub2"/>
</dbReference>
<dbReference type="PRINTS" id="PR00417">
    <property type="entry name" value="PRTPISMRASEI"/>
</dbReference>
<dbReference type="GO" id="GO:0003677">
    <property type="term" value="F:DNA binding"/>
    <property type="evidence" value="ECO:0007669"/>
    <property type="project" value="UniProtKB-KW"/>
</dbReference>
<comment type="catalytic activity">
    <reaction evidence="1 8">
        <text>ATP-independent breakage of single-stranded DNA, followed by passage and rejoining.</text>
        <dbReference type="EC" id="5.6.2.1"/>
    </reaction>
</comment>
<protein>
    <recommendedName>
        <fullName evidence="8">DNA topoisomerase 1</fullName>
        <ecNumber evidence="8">5.6.2.1</ecNumber>
    </recommendedName>
    <alternativeName>
        <fullName evidence="8">DNA topoisomerase I</fullName>
    </alternativeName>
</protein>
<sequence length="870" mass="96955">MGKKLVIVESPTKAKTIGKFLPKEYLVKASMGHVRDLPASAAEIPEKEKNKPWARLGVNVEADFEPLYVIPENKRKVVAELKAALKDAEELILATDEDREGESIGWHLREVLKPRQPVRRMVFHEITREAIEQALRETRDLDLNLVHAQETRRILDRLVGYTLSPLLWRKIAPRLSAGRVQSVAVRLLVQRERERRAFVPGQYWDLRALLNKRPDQPGHRFEATLVSVGGQRIASGRDFDERTGQIAAGKDVLLLNQQEAEALRARLLDGEWTVVEVEEKDATRAPYAPFTTSTLQQEANRKLGMSAKETMRIAQNLYENGYITYMRTDSVHLSDEAIHAARRRIREMYGEEYLSPSPRRYQTKTANAQEAHEAIRPAGDQMSPPDSLPLEGREKALYELIWKRTIASQMANARLKLRTVMIAVDNALFRASGRTILFPGFFRAYVEGSDDPDAALESQEQPLPALSVGEIVDCRELEAIGHETQPPPRYTEATLVKALEAEGIGRPSTYATIIDTILQRGYAFKQRKELVPTFTAFAVTALLEKHFQELVDLKFTANMEQRLDDIATGAADHLAYLREFYLGEGGLEHQVKSREAAIDPREASTVALDDLHAEVRIGQYGPFVVREEDGERLTAGLPPTLPPADLTDHLVEELLNKKVEGPQMLGVDPESGLPVLLKTGPYGPYVQLGEDDPEGKTKPKRASLLKDMNPEELTVETALALLSLPRTLGEHPETGKPVQAGVGRFGPYVVHDGVYVNLRPPDSVLDIELDRALELLAVKASGGKGRNAGKNVIKELGEHPEGGAVQVLDGRYGPYVSWKKINVTVPKDIQPADVTLEQALAWIAEKRAKPASTRKRATKSTKTAASRPLE</sequence>
<dbReference type="PROSITE" id="PS00396">
    <property type="entry name" value="TOPO_IA_1"/>
    <property type="match status" value="1"/>
</dbReference>
<dbReference type="PROSITE" id="PS50880">
    <property type="entry name" value="TOPRIM"/>
    <property type="match status" value="1"/>
</dbReference>
<dbReference type="PROSITE" id="PS52039">
    <property type="entry name" value="TOPO_IA_2"/>
    <property type="match status" value="1"/>
</dbReference>
<proteinExistence type="inferred from homology"/>
<keyword evidence="3" id="KW-0479">Metal-binding</keyword>
<evidence type="ECO:0000256" key="7">
    <source>
        <dbReference type="ARBA" id="ARBA00023235"/>
    </source>
</evidence>
<evidence type="ECO:0000259" key="10">
    <source>
        <dbReference type="PROSITE" id="PS50880"/>
    </source>
</evidence>
<dbReference type="Gene3D" id="1.10.460.10">
    <property type="entry name" value="Topoisomerase I, domain 2"/>
    <property type="match status" value="1"/>
</dbReference>
<dbReference type="InterPro" id="IPR003602">
    <property type="entry name" value="Topo_IA_DNA-bd_dom"/>
</dbReference>
<feature type="region of interest" description="Disordered" evidence="9">
    <location>
        <begin position="847"/>
        <end position="870"/>
    </location>
</feature>
<feature type="site" description="Interaction with DNA" evidence="8">
    <location>
        <position position="152"/>
    </location>
</feature>
<feature type="site" description="Interaction with DNA" evidence="8">
    <location>
        <position position="327"/>
    </location>
</feature>
<comment type="function">
    <text evidence="8">Releases the supercoiling and torsional tension of DNA, which is introduced during the DNA replication and transcription, by transiently cleaving and rejoining one strand of the DNA duplex. Introduces a single-strand break via transesterification at a target site in duplex DNA. The scissile phosphodiester is attacked by the catalytic tyrosine of the enzyme, resulting in the formation of a DNA-(5'-phosphotyrosyl)-enzyme intermediate and the expulsion of a 3'-OH DNA strand. The free DNA strand then undergoes passage around the unbroken strand, thus removing DNA supercoils. Finally, in the religation step, the DNA 3'-OH attacks the covalent intermediate to expel the active-site tyrosine and restore the DNA phosphodiester backbone.</text>
</comment>
<dbReference type="NCBIfam" id="TIGR01051">
    <property type="entry name" value="topA_bact"/>
    <property type="match status" value="1"/>
</dbReference>
<dbReference type="Pfam" id="PF01751">
    <property type="entry name" value="Toprim"/>
    <property type="match status" value="1"/>
</dbReference>
<evidence type="ECO:0000256" key="1">
    <source>
        <dbReference type="ARBA" id="ARBA00000213"/>
    </source>
</evidence>
<dbReference type="PANTHER" id="PTHR42785">
    <property type="entry name" value="DNA TOPOISOMERASE, TYPE IA, CORE"/>
    <property type="match status" value="1"/>
</dbReference>
<evidence type="ECO:0000256" key="5">
    <source>
        <dbReference type="ARBA" id="ARBA00023029"/>
    </source>
</evidence>
<feature type="site" description="Interaction with DNA" evidence="8">
    <location>
        <position position="161"/>
    </location>
</feature>
<evidence type="ECO:0000259" key="11">
    <source>
        <dbReference type="PROSITE" id="PS52039"/>
    </source>
</evidence>
<keyword evidence="5 8" id="KW-0799">Topoisomerase</keyword>
<feature type="active site" description="O-(5'-phospho-DNA)-tyrosine intermediate" evidence="8">
    <location>
        <position position="325"/>
    </location>
</feature>
<dbReference type="Pfam" id="PF13368">
    <property type="entry name" value="Toprim_C_rpt"/>
    <property type="match status" value="3"/>
</dbReference>
<dbReference type="InterPro" id="IPR013826">
    <property type="entry name" value="Topo_IA_cen_sub3"/>
</dbReference>
<dbReference type="AlphaFoldDB" id="A0A7C1FS68"/>
<dbReference type="GO" id="GO:0006265">
    <property type="term" value="P:DNA topological change"/>
    <property type="evidence" value="ECO:0007669"/>
    <property type="project" value="UniProtKB-UniRule"/>
</dbReference>
<dbReference type="InterPro" id="IPR034149">
    <property type="entry name" value="TOPRIM_TopoI"/>
</dbReference>
<dbReference type="SUPFAM" id="SSF56712">
    <property type="entry name" value="Prokaryotic type I DNA topoisomerase"/>
    <property type="match status" value="1"/>
</dbReference>
<evidence type="ECO:0000256" key="4">
    <source>
        <dbReference type="ARBA" id="ARBA00022842"/>
    </source>
</evidence>
<feature type="site" description="Interaction with DNA" evidence="8">
    <location>
        <position position="156"/>
    </location>
</feature>
<feature type="region of interest" description="Disordered" evidence="9">
    <location>
        <begin position="365"/>
        <end position="389"/>
    </location>
</feature>
<evidence type="ECO:0000256" key="8">
    <source>
        <dbReference type="HAMAP-Rule" id="MF_00952"/>
    </source>
</evidence>
<dbReference type="Gene3D" id="1.10.290.10">
    <property type="entry name" value="Topoisomerase I, domain 4"/>
    <property type="match status" value="1"/>
</dbReference>
<feature type="site" description="Interaction with DNA" evidence="8">
    <location>
        <position position="168"/>
    </location>
</feature>
<evidence type="ECO:0000256" key="3">
    <source>
        <dbReference type="ARBA" id="ARBA00022723"/>
    </source>
</evidence>
<dbReference type="InterPro" id="IPR013497">
    <property type="entry name" value="Topo_IA_cen"/>
</dbReference>
<dbReference type="EC" id="5.6.2.1" evidence="8"/>
<keyword evidence="6 8" id="KW-0238">DNA-binding</keyword>
<name>A0A7C1FS68_9CHLR</name>
<keyword evidence="4" id="KW-0460">Magnesium</keyword>
<dbReference type="Gene3D" id="3.40.50.140">
    <property type="match status" value="1"/>
</dbReference>
<dbReference type="InterPro" id="IPR013824">
    <property type="entry name" value="Topo_IA_cen_sub1"/>
</dbReference>
<dbReference type="SMART" id="SM00436">
    <property type="entry name" value="TOP1Bc"/>
    <property type="match status" value="1"/>
</dbReference>
<feature type="compositionally biased region" description="Low complexity" evidence="9">
    <location>
        <begin position="860"/>
        <end position="870"/>
    </location>
</feature>
<dbReference type="PANTHER" id="PTHR42785:SF1">
    <property type="entry name" value="DNA TOPOISOMERASE"/>
    <property type="match status" value="1"/>
</dbReference>
<evidence type="ECO:0000256" key="9">
    <source>
        <dbReference type="SAM" id="MobiDB-lite"/>
    </source>
</evidence>
<evidence type="ECO:0000313" key="12">
    <source>
        <dbReference type="EMBL" id="HDX31175.1"/>
    </source>
</evidence>